<dbReference type="Proteomes" id="UP001178461">
    <property type="component" value="Chromosome Z"/>
</dbReference>
<reference evidence="1" key="1">
    <citation type="submission" date="2022-12" db="EMBL/GenBank/DDBJ databases">
        <authorList>
            <person name="Alioto T."/>
            <person name="Alioto T."/>
            <person name="Gomez Garrido J."/>
        </authorList>
    </citation>
    <scope>NUCLEOTIDE SEQUENCE</scope>
</reference>
<name>A0AA35LCA3_9SAUR</name>
<protein>
    <submittedName>
        <fullName evidence="1">Uncharacterized protein</fullName>
    </submittedName>
</protein>
<dbReference type="EMBL" id="OX395140">
    <property type="protein sequence ID" value="CAI5793291.1"/>
    <property type="molecule type" value="Genomic_DNA"/>
</dbReference>
<accession>A0AA35LCA3</accession>
<gene>
    <name evidence="1" type="ORF">PODLI_1B042026</name>
</gene>
<evidence type="ECO:0000313" key="2">
    <source>
        <dbReference type="Proteomes" id="UP001178461"/>
    </source>
</evidence>
<organism evidence="1 2">
    <name type="scientific">Podarcis lilfordi</name>
    <name type="common">Lilford's wall lizard</name>
    <dbReference type="NCBI Taxonomy" id="74358"/>
    <lineage>
        <taxon>Eukaryota</taxon>
        <taxon>Metazoa</taxon>
        <taxon>Chordata</taxon>
        <taxon>Craniata</taxon>
        <taxon>Vertebrata</taxon>
        <taxon>Euteleostomi</taxon>
        <taxon>Lepidosauria</taxon>
        <taxon>Squamata</taxon>
        <taxon>Bifurcata</taxon>
        <taxon>Unidentata</taxon>
        <taxon>Episquamata</taxon>
        <taxon>Laterata</taxon>
        <taxon>Lacertibaenia</taxon>
        <taxon>Lacertidae</taxon>
        <taxon>Podarcis</taxon>
    </lineage>
</organism>
<keyword evidence="2" id="KW-1185">Reference proteome</keyword>
<dbReference type="AlphaFoldDB" id="A0AA35LCA3"/>
<proteinExistence type="predicted"/>
<sequence length="78" mass="8362">MTRKKKERGGEVIGERESALLMLEAGGGRERAGLTCWGAVKRRGFLSEGGATAQLMLEFPVLPCLGTLFTTALLGRPL</sequence>
<evidence type="ECO:0000313" key="1">
    <source>
        <dbReference type="EMBL" id="CAI5793291.1"/>
    </source>
</evidence>